<name>A0A914VHP3_9BILA</name>
<proteinExistence type="predicted"/>
<organism evidence="1 2">
    <name type="scientific">Plectus sambesii</name>
    <dbReference type="NCBI Taxonomy" id="2011161"/>
    <lineage>
        <taxon>Eukaryota</taxon>
        <taxon>Metazoa</taxon>
        <taxon>Ecdysozoa</taxon>
        <taxon>Nematoda</taxon>
        <taxon>Chromadorea</taxon>
        <taxon>Plectida</taxon>
        <taxon>Plectina</taxon>
        <taxon>Plectoidea</taxon>
        <taxon>Plectidae</taxon>
        <taxon>Plectus</taxon>
    </lineage>
</organism>
<dbReference type="AlphaFoldDB" id="A0A914VHP3"/>
<keyword evidence="1" id="KW-1185">Reference proteome</keyword>
<reference evidence="2" key="1">
    <citation type="submission" date="2022-11" db="UniProtKB">
        <authorList>
            <consortium name="WormBaseParasite"/>
        </authorList>
    </citation>
    <scope>IDENTIFICATION</scope>
</reference>
<accession>A0A914VHP3</accession>
<sequence length="132" mass="14333">MATMSDKQGTTIGCNVPPTTLLSGGRSKVGGAAVAAAALVRDARTRRTRRRVQCRQKNIFRRTRSSKNSKNGARWTTTNHRIYHLLRVCDFVAEIEILPARAEIPCPAALVAALSVAATRPSVHCRSSGYSL</sequence>
<protein>
    <submittedName>
        <fullName evidence="2">Uncharacterized protein</fullName>
    </submittedName>
</protein>
<evidence type="ECO:0000313" key="2">
    <source>
        <dbReference type="WBParaSite" id="PSAMB.scaffold196size66982.g3209.t1"/>
    </source>
</evidence>
<evidence type="ECO:0000313" key="1">
    <source>
        <dbReference type="Proteomes" id="UP000887566"/>
    </source>
</evidence>
<dbReference type="Proteomes" id="UP000887566">
    <property type="component" value="Unplaced"/>
</dbReference>
<dbReference type="WBParaSite" id="PSAMB.scaffold196size66982.g3209.t1">
    <property type="protein sequence ID" value="PSAMB.scaffold196size66982.g3209.t1"/>
    <property type="gene ID" value="PSAMB.scaffold196size66982.g3209"/>
</dbReference>